<dbReference type="Proteomes" id="UP000188605">
    <property type="component" value="Unassembled WGS sequence"/>
</dbReference>
<keyword evidence="2" id="KW-1185">Reference proteome</keyword>
<reference evidence="1" key="1">
    <citation type="submission" date="2016-08" db="EMBL/GenBank/DDBJ databases">
        <authorList>
            <person name="Ngugi D.K."/>
            <person name="Miyake S."/>
            <person name="Stingl U."/>
        </authorList>
    </citation>
    <scope>NUCLEOTIDE SEQUENCE</scope>
    <source>
        <strain evidence="1">SCG-B11WGA-EpuloA1</strain>
    </source>
</reference>
<organism evidence="1 2">
    <name type="scientific">Candidatus Epulonipiscium fishelsonii</name>
    <dbReference type="NCBI Taxonomy" id="77094"/>
    <lineage>
        <taxon>Bacteria</taxon>
        <taxon>Bacillati</taxon>
        <taxon>Bacillota</taxon>
        <taxon>Clostridia</taxon>
        <taxon>Lachnospirales</taxon>
        <taxon>Lachnospiraceae</taxon>
        <taxon>Candidatus Epulonipiscium</taxon>
    </lineage>
</organism>
<name>A0ACC8XCB3_9FIRM</name>
<protein>
    <submittedName>
        <fullName evidence="1">PTS fructose-like transporter subunit EIIC</fullName>
    </submittedName>
</protein>
<sequence>MKELLGILKDTRRHLMSGVSYMIPFVVGGGILLALSVVFYGQGAVPDATTHQFLYELFNIGAKGFSLMIPIMAGYIGFSIADRPAIAPAAIGAAVGDAMGAGFLGGLVAGFLGGIVVYYLKKIKLPKSLKSLLTIIIIPVVGTFIVAGSMQWVLGGPIAAATLFLTDFLASLSSGSIVILAIVMGCMIAFDMGGPVNKVAYAFAIMSVSNGNYNIAGISAICVAIPSLAVGIATFMAPKKFKEEELEAGKAGFLMGLIGITEGAIPFAAADPLKVIPANMIGSAVGGSIAALLGVTTTVAWGGIIVLPASTNIIGFLIALAVGSIVAAVIMVSLKKEVAFEEEEDFDDDIELEIEFI</sequence>
<evidence type="ECO:0000313" key="1">
    <source>
        <dbReference type="EMBL" id="ONI40561.1"/>
    </source>
</evidence>
<comment type="caution">
    <text evidence="1">The sequence shown here is derived from an EMBL/GenBank/DDBJ whole genome shotgun (WGS) entry which is preliminary data.</text>
</comment>
<evidence type="ECO:0000313" key="2">
    <source>
        <dbReference type="Proteomes" id="UP000188605"/>
    </source>
</evidence>
<gene>
    <name evidence="1" type="ORF">AN396_05695</name>
</gene>
<accession>A0ACC8XCB3</accession>
<proteinExistence type="predicted"/>
<dbReference type="EMBL" id="LJDB01000048">
    <property type="protein sequence ID" value="ONI40561.1"/>
    <property type="molecule type" value="Genomic_DNA"/>
</dbReference>